<dbReference type="EMBL" id="CP003804">
    <property type="protein sequence ID" value="AGF47631.1"/>
    <property type="molecule type" value="Genomic_DNA"/>
</dbReference>
<dbReference type="InterPro" id="IPR018228">
    <property type="entry name" value="DNase_TatD-rel_CS"/>
</dbReference>
<organism evidence="5 6">
    <name type="scientific">Candidatus Kinetoplastidibacterium crithidiae TCC036E</name>
    <dbReference type="NCBI Taxonomy" id="1208918"/>
    <lineage>
        <taxon>Bacteria</taxon>
        <taxon>Pseudomonadati</taxon>
        <taxon>Pseudomonadota</taxon>
        <taxon>Betaproteobacteria</taxon>
        <taxon>Candidatus Kinetoplastidibacterium</taxon>
    </lineage>
</organism>
<dbReference type="NCBIfam" id="TIGR00010">
    <property type="entry name" value="YchF/TatD family DNA exonuclease"/>
    <property type="match status" value="1"/>
</dbReference>
<dbReference type="GO" id="GO:0046872">
    <property type="term" value="F:metal ion binding"/>
    <property type="evidence" value="ECO:0007669"/>
    <property type="project" value="UniProtKB-KW"/>
</dbReference>
<feature type="binding site" evidence="4">
    <location>
        <position position="6"/>
    </location>
    <ligand>
        <name>a divalent metal cation</name>
        <dbReference type="ChEBI" id="CHEBI:60240"/>
        <label>1</label>
    </ligand>
</feature>
<dbReference type="STRING" id="1208918.CDEE_0605"/>
<evidence type="ECO:0000256" key="3">
    <source>
        <dbReference type="ARBA" id="ARBA00022801"/>
    </source>
</evidence>
<name>M1LU51_9PROT</name>
<dbReference type="GO" id="GO:0004536">
    <property type="term" value="F:DNA nuclease activity"/>
    <property type="evidence" value="ECO:0007669"/>
    <property type="project" value="InterPro"/>
</dbReference>
<dbReference type="RefSeq" id="WP_015389101.1">
    <property type="nucleotide sequence ID" value="NC_020283.1"/>
</dbReference>
<evidence type="ECO:0000256" key="4">
    <source>
        <dbReference type="PIRSR" id="PIRSR005902-1"/>
    </source>
</evidence>
<comment type="similarity">
    <text evidence="1">Belongs to the metallo-dependent hydrolases superfamily. TatD-type hydrolase family.</text>
</comment>
<protein>
    <submittedName>
        <fullName evidence="5">TatD DNase family protein</fullName>
        <ecNumber evidence="5">3.1.21.-</ecNumber>
    </submittedName>
</protein>
<dbReference type="CDD" id="cd01310">
    <property type="entry name" value="TatD_DNAse"/>
    <property type="match status" value="1"/>
</dbReference>
<reference evidence="5 6" key="1">
    <citation type="journal article" date="2013" name="Genome Biol. Evol.">
        <title>Genome evolution and phylogenomic analysis of candidatus kinetoplastibacterium, the betaproteobacterial endosymbionts of strigomonas and angomonas.</title>
        <authorList>
            <person name="Alves J.M."/>
            <person name="Serrano M.G."/>
            <person name="Maia da Silva F."/>
            <person name="Voegtly L.J."/>
            <person name="Matveyev A.V."/>
            <person name="Teixeira M.M."/>
            <person name="Camargo E.P."/>
            <person name="Buck G.A."/>
        </authorList>
    </citation>
    <scope>NUCLEOTIDE SEQUENCE [LARGE SCALE GENOMIC DNA]</scope>
    <source>
        <strain evidence="5 6">TCC036E</strain>
    </source>
</reference>
<dbReference type="PROSITE" id="PS01137">
    <property type="entry name" value="TATD_1"/>
    <property type="match status" value="1"/>
</dbReference>
<dbReference type="PANTHER" id="PTHR46124:SF2">
    <property type="entry name" value="D-AMINOACYL-TRNA DEACYLASE"/>
    <property type="match status" value="1"/>
</dbReference>
<dbReference type="PIRSF" id="PIRSF005902">
    <property type="entry name" value="DNase_TatD"/>
    <property type="match status" value="1"/>
</dbReference>
<keyword evidence="2 4" id="KW-0479">Metal-binding</keyword>
<dbReference type="eggNOG" id="COG0084">
    <property type="taxonomic scope" value="Bacteria"/>
</dbReference>
<dbReference type="PROSITE" id="PS01091">
    <property type="entry name" value="TATD_3"/>
    <property type="match status" value="1"/>
</dbReference>
<evidence type="ECO:0000313" key="5">
    <source>
        <dbReference type="EMBL" id="AGF47631.1"/>
    </source>
</evidence>
<evidence type="ECO:0000313" key="6">
    <source>
        <dbReference type="Proteomes" id="UP000011686"/>
    </source>
</evidence>
<dbReference type="KEGG" id="kct:CDEE_0605"/>
<dbReference type="Pfam" id="PF01026">
    <property type="entry name" value="TatD_DNase"/>
    <property type="match status" value="1"/>
</dbReference>
<dbReference type="InterPro" id="IPR001130">
    <property type="entry name" value="TatD-like"/>
</dbReference>
<dbReference type="InterPro" id="IPR032466">
    <property type="entry name" value="Metal_Hydrolase"/>
</dbReference>
<dbReference type="Proteomes" id="UP000011686">
    <property type="component" value="Chromosome"/>
</dbReference>
<feature type="binding site" evidence="4">
    <location>
        <position position="129"/>
    </location>
    <ligand>
        <name>a divalent metal cation</name>
        <dbReference type="ChEBI" id="CHEBI:60240"/>
        <label>2</label>
    </ligand>
</feature>
<dbReference type="Gene3D" id="3.20.20.140">
    <property type="entry name" value="Metal-dependent hydrolases"/>
    <property type="match status" value="1"/>
</dbReference>
<dbReference type="InterPro" id="IPR015991">
    <property type="entry name" value="TatD/YcfH-like"/>
</dbReference>
<feature type="binding site" evidence="4">
    <location>
        <position position="92"/>
    </location>
    <ligand>
        <name>a divalent metal cation</name>
        <dbReference type="ChEBI" id="CHEBI:60240"/>
        <label>1</label>
    </ligand>
</feature>
<dbReference type="FunFam" id="3.20.20.140:FF:000005">
    <property type="entry name" value="TatD family hydrolase"/>
    <property type="match status" value="1"/>
</dbReference>
<sequence>MFVDSHCHLDLQEFDKGIDLIMTQMSNAKVDYALVAGIDKKKFNNILKLISNYSNLYASVGMHPECLDKEEFSIEELCLLAKHNKKIVAIGETGLDYHSHDHQDLDWQRNRFRQHIRAAKISTLPLIIHTRSAIIDTLNILKEEGARDVGGVMHCFTENWDAAKLAMDLNFYISISGIVTFKNAKIVHEVASKVPLDRILIETDSPYLSPEPYRGKVNNPANVVYVANKIAELRKTTVEDVANASRKNFFSLFSKIGL</sequence>
<proteinExistence type="inferred from homology"/>
<gene>
    <name evidence="5" type="ORF">CDEE_0605</name>
</gene>
<dbReference type="PATRIC" id="fig|1208918.3.peg.330"/>
<dbReference type="GO" id="GO:0016788">
    <property type="term" value="F:hydrolase activity, acting on ester bonds"/>
    <property type="evidence" value="ECO:0007669"/>
    <property type="project" value="InterPro"/>
</dbReference>
<keyword evidence="3 5" id="KW-0378">Hydrolase</keyword>
<dbReference type="SUPFAM" id="SSF51556">
    <property type="entry name" value="Metallo-dependent hydrolases"/>
    <property type="match status" value="1"/>
</dbReference>
<feature type="binding site" evidence="4">
    <location>
        <position position="8"/>
    </location>
    <ligand>
        <name>a divalent metal cation</name>
        <dbReference type="ChEBI" id="CHEBI:60240"/>
        <label>1</label>
    </ligand>
</feature>
<accession>M1LU51</accession>
<feature type="binding site" evidence="4">
    <location>
        <position position="204"/>
    </location>
    <ligand>
        <name>a divalent metal cation</name>
        <dbReference type="ChEBI" id="CHEBI:60240"/>
        <label>1</label>
    </ligand>
</feature>
<evidence type="ECO:0000256" key="1">
    <source>
        <dbReference type="ARBA" id="ARBA00009275"/>
    </source>
</evidence>
<dbReference type="PANTHER" id="PTHR46124">
    <property type="entry name" value="D-AMINOACYL-TRNA DEACYLASE"/>
    <property type="match status" value="1"/>
</dbReference>
<keyword evidence="6" id="KW-1185">Reference proteome</keyword>
<dbReference type="AlphaFoldDB" id="M1LU51"/>
<evidence type="ECO:0000256" key="2">
    <source>
        <dbReference type="ARBA" id="ARBA00022723"/>
    </source>
</evidence>
<dbReference type="GO" id="GO:0005829">
    <property type="term" value="C:cytosol"/>
    <property type="evidence" value="ECO:0007669"/>
    <property type="project" value="TreeGrafter"/>
</dbReference>
<dbReference type="EC" id="3.1.21.-" evidence="5"/>
<feature type="binding site" evidence="4">
    <location>
        <position position="154"/>
    </location>
    <ligand>
        <name>a divalent metal cation</name>
        <dbReference type="ChEBI" id="CHEBI:60240"/>
        <label>2</label>
    </ligand>
</feature>
<dbReference type="HOGENOM" id="CLU_031506_4_0_4"/>